<sequence>MVIQPHDLIKVSDLSLLEWKEDNEWVTASLRSAPFVVVRRAEQTSDFIPVGIRGEQRNQRQTAILHRNGIEEIITPYMLAEQKSWNSLNAQRRELPVLKSIDKVAEIMGDWQWGPTGSAGFEIATGYPALKATSDLDIVVYAPHPINRNEAVEVLEKLDSLPIRSDIQIETNNGAFLLREWINKRIDSMILRTQEGPELVYTPW</sequence>
<dbReference type="RefSeq" id="WP_127740563.1">
    <property type="nucleotide sequence ID" value="NZ_RZTZ01000011.1"/>
</dbReference>
<dbReference type="InterPro" id="IPR049180">
    <property type="entry name" value="MdcG_C"/>
</dbReference>
<dbReference type="Proteomes" id="UP000288024">
    <property type="component" value="Unassembled WGS sequence"/>
</dbReference>
<accession>A0A3S2TV77</accession>
<dbReference type="Pfam" id="PF10620">
    <property type="entry name" value="MdcG"/>
    <property type="match status" value="1"/>
</dbReference>
<keyword evidence="1" id="KW-0808">Transferase</keyword>
<dbReference type="InterPro" id="IPR048903">
    <property type="entry name" value="MdcG_N"/>
</dbReference>
<feature type="domain" description="Phosphoribosyl-dephospho-CoA transferase MdcG C-terminal" evidence="3">
    <location>
        <begin position="92"/>
        <end position="202"/>
    </location>
</feature>
<dbReference type="NCBIfam" id="NF002332">
    <property type="entry name" value="PRK01293.1"/>
    <property type="match status" value="1"/>
</dbReference>
<feature type="domain" description="Phosphoribosyl-dephospho-CoA transferase MdcG N-terminal" evidence="4">
    <location>
        <begin position="4"/>
        <end position="76"/>
    </location>
</feature>
<dbReference type="NCBIfam" id="TIGR03135">
    <property type="entry name" value="malonate_mdcG"/>
    <property type="match status" value="1"/>
</dbReference>
<dbReference type="Pfam" id="PF20866">
    <property type="entry name" value="MdcG_N"/>
    <property type="match status" value="1"/>
</dbReference>
<evidence type="ECO:0000313" key="5">
    <source>
        <dbReference type="EMBL" id="RVT58894.1"/>
    </source>
</evidence>
<evidence type="ECO:0000259" key="3">
    <source>
        <dbReference type="Pfam" id="PF10620"/>
    </source>
</evidence>
<dbReference type="AlphaFoldDB" id="A0A3S2TV77"/>
<name>A0A3S2TV77_9BACI</name>
<evidence type="ECO:0000259" key="4">
    <source>
        <dbReference type="Pfam" id="PF20866"/>
    </source>
</evidence>
<dbReference type="EMBL" id="RZTZ01000011">
    <property type="protein sequence ID" value="RVT58894.1"/>
    <property type="molecule type" value="Genomic_DNA"/>
</dbReference>
<comment type="caution">
    <text evidence="5">The sequence shown here is derived from an EMBL/GenBank/DDBJ whole genome shotgun (WGS) entry which is preliminary data.</text>
</comment>
<keyword evidence="6" id="KW-1185">Reference proteome</keyword>
<evidence type="ECO:0000256" key="1">
    <source>
        <dbReference type="ARBA" id="ARBA00022679"/>
    </source>
</evidence>
<proteinExistence type="predicted"/>
<dbReference type="InterPro" id="IPR017557">
    <property type="entry name" value="Holo-ACP_synthase"/>
</dbReference>
<evidence type="ECO:0000256" key="2">
    <source>
        <dbReference type="ARBA" id="ARBA00022695"/>
    </source>
</evidence>
<evidence type="ECO:0000313" key="6">
    <source>
        <dbReference type="Proteomes" id="UP000288024"/>
    </source>
</evidence>
<dbReference type="GO" id="GO:0016779">
    <property type="term" value="F:nucleotidyltransferase activity"/>
    <property type="evidence" value="ECO:0007669"/>
    <property type="project" value="UniProtKB-KW"/>
</dbReference>
<reference evidence="5 6" key="1">
    <citation type="submission" date="2019-01" db="EMBL/GenBank/DDBJ databases">
        <title>Bacillus sp. M5HDSG1-1, whole genome shotgun sequence.</title>
        <authorList>
            <person name="Tuo L."/>
        </authorList>
    </citation>
    <scope>NUCLEOTIDE SEQUENCE [LARGE SCALE GENOMIC DNA]</scope>
    <source>
        <strain evidence="5 6">M5HDSG1-1</strain>
    </source>
</reference>
<keyword evidence="2" id="KW-0548">Nucleotidyltransferase</keyword>
<protein>
    <submittedName>
        <fullName evidence="5">Malonate decarboxylase holo-ACP synthase</fullName>
    </submittedName>
</protein>
<gene>
    <name evidence="5" type="ORF">EM808_21295</name>
</gene>
<organism evidence="5 6">
    <name type="scientific">Niallia taxi</name>
    <dbReference type="NCBI Taxonomy" id="2499688"/>
    <lineage>
        <taxon>Bacteria</taxon>
        <taxon>Bacillati</taxon>
        <taxon>Bacillota</taxon>
        <taxon>Bacilli</taxon>
        <taxon>Bacillales</taxon>
        <taxon>Bacillaceae</taxon>
        <taxon>Niallia</taxon>
    </lineage>
</organism>